<keyword evidence="3" id="KW-0597">Phosphoprotein</keyword>
<evidence type="ECO:0000256" key="2">
    <source>
        <dbReference type="ARBA" id="ARBA00012438"/>
    </source>
</evidence>
<dbReference type="Pfam" id="PF00512">
    <property type="entry name" value="HisKA"/>
    <property type="match status" value="1"/>
</dbReference>
<comment type="catalytic activity">
    <reaction evidence="1">
        <text>ATP + protein L-histidine = ADP + protein N-phospho-L-histidine.</text>
        <dbReference type="EC" id="2.7.13.3"/>
    </reaction>
</comment>
<dbReference type="Pfam" id="PF02518">
    <property type="entry name" value="HATPase_c"/>
    <property type="match status" value="1"/>
</dbReference>
<keyword evidence="8" id="KW-0902">Two-component regulatory system</keyword>
<dbReference type="PANTHER" id="PTHR43065:SF34">
    <property type="entry name" value="SPORULATION KINASE A"/>
    <property type="match status" value="1"/>
</dbReference>
<dbReference type="AlphaFoldDB" id="A0A1Y3MH48"/>
<keyword evidence="7" id="KW-0067">ATP-binding</keyword>
<dbReference type="SUPFAM" id="SSF47384">
    <property type="entry name" value="Homodimeric domain of signal transducing histidine kinase"/>
    <property type="match status" value="1"/>
</dbReference>
<dbReference type="CDD" id="cd00082">
    <property type="entry name" value="HisKA"/>
    <property type="match status" value="1"/>
</dbReference>
<keyword evidence="6 9" id="KW-0418">Kinase</keyword>
<evidence type="ECO:0000256" key="4">
    <source>
        <dbReference type="ARBA" id="ARBA00022679"/>
    </source>
</evidence>
<dbReference type="EC" id="2.7.13.3" evidence="2"/>
<dbReference type="InterPro" id="IPR036097">
    <property type="entry name" value="HisK_dim/P_sf"/>
</dbReference>
<reference evidence="9 10" key="1">
    <citation type="submission" date="2017-02" db="EMBL/GenBank/DDBJ databases">
        <title>Bacillus pseudomycoides isolate FSL K6-0042.</title>
        <authorList>
            <person name="Kovac J."/>
        </authorList>
    </citation>
    <scope>NUCLEOTIDE SEQUENCE [LARGE SCALE GENOMIC DNA]</scope>
    <source>
        <strain evidence="9 10">FSL K6-0042</strain>
    </source>
</reference>
<evidence type="ECO:0000256" key="7">
    <source>
        <dbReference type="ARBA" id="ARBA00022840"/>
    </source>
</evidence>
<evidence type="ECO:0000256" key="6">
    <source>
        <dbReference type="ARBA" id="ARBA00022777"/>
    </source>
</evidence>
<evidence type="ECO:0000256" key="8">
    <source>
        <dbReference type="ARBA" id="ARBA00023012"/>
    </source>
</evidence>
<proteinExistence type="predicted"/>
<dbReference type="EMBL" id="MWPX01000004">
    <property type="protein sequence ID" value="OUM49749.1"/>
    <property type="molecule type" value="Genomic_DNA"/>
</dbReference>
<evidence type="ECO:0000256" key="1">
    <source>
        <dbReference type="ARBA" id="ARBA00000085"/>
    </source>
</evidence>
<dbReference type="Gene3D" id="3.30.565.10">
    <property type="entry name" value="Histidine kinase-like ATPase, C-terminal domain"/>
    <property type="match status" value="1"/>
</dbReference>
<comment type="caution">
    <text evidence="9">The sequence shown here is derived from an EMBL/GenBank/DDBJ whole genome shotgun (WGS) entry which is preliminary data.</text>
</comment>
<dbReference type="InterPro" id="IPR048436">
    <property type="entry name" value="MASE12"/>
</dbReference>
<accession>A0A1Y3MH48</accession>
<dbReference type="SUPFAM" id="SSF55874">
    <property type="entry name" value="ATPase domain of HSP90 chaperone/DNA topoisomerase II/histidine kinase"/>
    <property type="match status" value="1"/>
</dbReference>
<evidence type="ECO:0000313" key="9">
    <source>
        <dbReference type="EMBL" id="OUM49749.1"/>
    </source>
</evidence>
<name>A0A1Y3MH48_9BACI</name>
<dbReference type="InterPro" id="IPR003661">
    <property type="entry name" value="HisK_dim/P_dom"/>
</dbReference>
<dbReference type="PANTHER" id="PTHR43065">
    <property type="entry name" value="SENSOR HISTIDINE KINASE"/>
    <property type="match status" value="1"/>
</dbReference>
<protein>
    <recommendedName>
        <fullName evidence="2">histidine kinase</fullName>
        <ecNumber evidence="2">2.7.13.3</ecNumber>
    </recommendedName>
</protein>
<dbReference type="RefSeq" id="WP_016116765.1">
    <property type="nucleotide sequence ID" value="NZ_CP189809.1"/>
</dbReference>
<dbReference type="PROSITE" id="PS50109">
    <property type="entry name" value="HIS_KIN"/>
    <property type="match status" value="1"/>
</dbReference>
<dbReference type="Proteomes" id="UP000195321">
    <property type="component" value="Unassembled WGS sequence"/>
</dbReference>
<dbReference type="PRINTS" id="PR00344">
    <property type="entry name" value="BCTRLSENSOR"/>
</dbReference>
<keyword evidence="4" id="KW-0808">Transferase</keyword>
<dbReference type="Gene3D" id="1.10.287.130">
    <property type="match status" value="1"/>
</dbReference>
<dbReference type="SMART" id="SM00388">
    <property type="entry name" value="HisKA"/>
    <property type="match status" value="1"/>
</dbReference>
<keyword evidence="5" id="KW-0547">Nucleotide-binding</keyword>
<dbReference type="InterPro" id="IPR005467">
    <property type="entry name" value="His_kinase_dom"/>
</dbReference>
<gene>
    <name evidence="9" type="ORF">BW425_06095</name>
</gene>
<sequence>MKRNFISFQEEKKNARLFLWVLNIVWVIYEIVYSIMLGDSVSLIRLDVQVPKFLYGACLIAGSMYLIKREQAYRVKYICLIAYMFSEGFNLYWYAIHNKVAFDDRNILEFVFILFVPIFMSKRYLLWLFLIVMGKYSAFLALGEKEAFMRLVMYSLLLFVTYLLLNRFLQYLSTVNNVMIEKRESEKLVVIGKMAASVGHEIKNPLSSLRGFTQLQKEKYVDDKVYEHMIDEIEHINNMISELMVMATYKPSTYSSYLIEEIVSNALKEMSAEINRKQLYLIYDVAPDQIKIDCDHRKLKGVFLYIIKNAIEAMEHGGTLQIHINKRNEDGAIVSIVDNGCGVQEENLQRITEAFYTTKKNGIGLGLTVACKIIEEHDGKIHITSKRNVGTKVDIILPI</sequence>
<organism evidence="9 10">
    <name type="scientific">Bacillus pseudomycoides</name>
    <dbReference type="NCBI Taxonomy" id="64104"/>
    <lineage>
        <taxon>Bacteria</taxon>
        <taxon>Bacillati</taxon>
        <taxon>Bacillota</taxon>
        <taxon>Bacilli</taxon>
        <taxon>Bacillales</taxon>
        <taxon>Bacillaceae</taxon>
        <taxon>Bacillus</taxon>
        <taxon>Bacillus cereus group</taxon>
    </lineage>
</organism>
<dbReference type="Pfam" id="PF20971">
    <property type="entry name" value="MASE12"/>
    <property type="match status" value="1"/>
</dbReference>
<dbReference type="InterPro" id="IPR003594">
    <property type="entry name" value="HATPase_dom"/>
</dbReference>
<dbReference type="SMART" id="SM00387">
    <property type="entry name" value="HATPase_c"/>
    <property type="match status" value="1"/>
</dbReference>
<dbReference type="InterPro" id="IPR004358">
    <property type="entry name" value="Sig_transdc_His_kin-like_C"/>
</dbReference>
<evidence type="ECO:0000313" key="10">
    <source>
        <dbReference type="Proteomes" id="UP000195321"/>
    </source>
</evidence>
<dbReference type="GO" id="GO:0000155">
    <property type="term" value="F:phosphorelay sensor kinase activity"/>
    <property type="evidence" value="ECO:0007669"/>
    <property type="project" value="InterPro"/>
</dbReference>
<evidence type="ECO:0000256" key="5">
    <source>
        <dbReference type="ARBA" id="ARBA00022741"/>
    </source>
</evidence>
<evidence type="ECO:0000256" key="3">
    <source>
        <dbReference type="ARBA" id="ARBA00022553"/>
    </source>
</evidence>
<dbReference type="InterPro" id="IPR036890">
    <property type="entry name" value="HATPase_C_sf"/>
</dbReference>
<dbReference type="GO" id="GO:0005524">
    <property type="term" value="F:ATP binding"/>
    <property type="evidence" value="ECO:0007669"/>
    <property type="project" value="UniProtKB-KW"/>
</dbReference>